<evidence type="ECO:0000259" key="1">
    <source>
        <dbReference type="Pfam" id="PF00535"/>
    </source>
</evidence>
<proteinExistence type="predicted"/>
<dbReference type="InterPro" id="IPR001173">
    <property type="entry name" value="Glyco_trans_2-like"/>
</dbReference>
<dbReference type="InterPro" id="IPR050834">
    <property type="entry name" value="Glycosyltransf_2"/>
</dbReference>
<organism evidence="2 3">
    <name type="scientific">Hyphomonas atlantica</name>
    <dbReference type="NCBI Taxonomy" id="1280948"/>
    <lineage>
        <taxon>Bacteria</taxon>
        <taxon>Pseudomonadati</taxon>
        <taxon>Pseudomonadota</taxon>
        <taxon>Alphaproteobacteria</taxon>
        <taxon>Hyphomonadales</taxon>
        <taxon>Hyphomonadaceae</taxon>
        <taxon>Hyphomonas</taxon>
    </lineage>
</organism>
<evidence type="ECO:0000313" key="3">
    <source>
        <dbReference type="Proteomes" id="UP000024547"/>
    </source>
</evidence>
<gene>
    <name evidence="2" type="ORF">HY36_08110</name>
</gene>
<dbReference type="RefSeq" id="WP_051602799.1">
    <property type="nucleotide sequence ID" value="NZ_AWFH01000045.1"/>
</dbReference>
<evidence type="ECO:0000313" key="2">
    <source>
        <dbReference type="EMBL" id="KCZ59232.1"/>
    </source>
</evidence>
<dbReference type="EMBL" id="AWFH01000045">
    <property type="protein sequence ID" value="KCZ59232.1"/>
    <property type="molecule type" value="Genomic_DNA"/>
</dbReference>
<name>A0A059DZ21_9PROT</name>
<comment type="caution">
    <text evidence="2">The sequence shown here is derived from an EMBL/GenBank/DDBJ whole genome shotgun (WGS) entry which is preliminary data.</text>
</comment>
<dbReference type="OrthoDB" id="5291101at2"/>
<protein>
    <recommendedName>
        <fullName evidence="1">Glycosyltransferase 2-like domain-containing protein</fullName>
    </recommendedName>
</protein>
<dbReference type="Pfam" id="PF00535">
    <property type="entry name" value="Glycos_transf_2"/>
    <property type="match status" value="1"/>
</dbReference>
<dbReference type="STRING" id="1280948.HY36_08110"/>
<dbReference type="Gene3D" id="3.90.550.10">
    <property type="entry name" value="Spore Coat Polysaccharide Biosynthesis Protein SpsA, Chain A"/>
    <property type="match status" value="1"/>
</dbReference>
<keyword evidence="3" id="KW-1185">Reference proteome</keyword>
<dbReference type="eggNOG" id="COG1216">
    <property type="taxonomic scope" value="Bacteria"/>
</dbReference>
<accession>A0A059DZ21</accession>
<dbReference type="SUPFAM" id="SSF53448">
    <property type="entry name" value="Nucleotide-diphospho-sugar transferases"/>
    <property type="match status" value="1"/>
</dbReference>
<dbReference type="CDD" id="cd00761">
    <property type="entry name" value="Glyco_tranf_GTA_type"/>
    <property type="match status" value="1"/>
</dbReference>
<dbReference type="PANTHER" id="PTHR43685">
    <property type="entry name" value="GLYCOSYLTRANSFERASE"/>
    <property type="match status" value="1"/>
</dbReference>
<dbReference type="PANTHER" id="PTHR43685:SF2">
    <property type="entry name" value="GLYCOSYLTRANSFERASE 2-LIKE DOMAIN-CONTAINING PROTEIN"/>
    <property type="match status" value="1"/>
</dbReference>
<sequence>MSDGVSVILPTYNRCTLLQETLESVLAQSLQPAEIIVVDDCSPDDTVEMLATYGDKLRLITKQSNQGKAHSINLALSECQHPLVWIVDDDDLMHPDALQTLTNLLQHNPEAGFAHGRHVRFSIDNAGNRQEWDTGYWTECASEEFLVRTMEDFFVHQPGMIFKRALVDQSGPLNENLVRSQDYDFLIRLARVASGVGTQDVIFFQRQHDGLRGTKENSFSATERDKKWMEYDQKIFRALRDDMDLSEFLPSGEQIQSPTDKRRALLQRGVIMGRKKLWDLAIQDFSDAASLGDAPLSDAETLTLSRAFSSKYGCEEIFDGSFPIAEYKQIFASAPLGPEICRSLSNGLRWRIREALFKGKITRAFLYSRFMLALRRAR</sequence>
<feature type="domain" description="Glycosyltransferase 2-like" evidence="1">
    <location>
        <begin position="6"/>
        <end position="168"/>
    </location>
</feature>
<dbReference type="InterPro" id="IPR029044">
    <property type="entry name" value="Nucleotide-diphossugar_trans"/>
</dbReference>
<reference evidence="2 3" key="1">
    <citation type="journal article" date="2014" name="Antonie Van Leeuwenhoek">
        <title>Hyphomonas beringensis sp. nov. and Hyphomonas chukchiensis sp. nov., isolated from surface seawater of the Bering Sea and Chukchi Sea.</title>
        <authorList>
            <person name="Li C."/>
            <person name="Lai Q."/>
            <person name="Li G."/>
            <person name="Dong C."/>
            <person name="Wang J."/>
            <person name="Liao Y."/>
            <person name="Shao Z."/>
        </authorList>
    </citation>
    <scope>NUCLEOTIDE SEQUENCE [LARGE SCALE GENOMIC DNA]</scope>
    <source>
        <strain evidence="2 3">22II1-22F38</strain>
    </source>
</reference>
<dbReference type="PATRIC" id="fig|1280948.3.peg.2737"/>
<dbReference type="Proteomes" id="UP000024547">
    <property type="component" value="Unassembled WGS sequence"/>
</dbReference>
<dbReference type="AlphaFoldDB" id="A0A059DZ21"/>